<dbReference type="Gene3D" id="3.40.50.720">
    <property type="entry name" value="NAD(P)-binding Rossmann-like Domain"/>
    <property type="match status" value="1"/>
</dbReference>
<comment type="caution">
    <text evidence="8">The sequence shown here is derived from an EMBL/GenBank/DDBJ whole genome shotgun (WGS) entry which is preliminary data.</text>
</comment>
<dbReference type="InterPro" id="IPR029903">
    <property type="entry name" value="RmlD-like-bd"/>
</dbReference>
<dbReference type="PANTHER" id="PTHR10491:SF4">
    <property type="entry name" value="METHIONINE ADENOSYLTRANSFERASE 2 SUBUNIT BETA"/>
    <property type="match status" value="1"/>
</dbReference>
<evidence type="ECO:0000259" key="7">
    <source>
        <dbReference type="Pfam" id="PF04321"/>
    </source>
</evidence>
<comment type="cofactor">
    <cofactor evidence="6">
        <name>Mg(2+)</name>
        <dbReference type="ChEBI" id="CHEBI:18420"/>
    </cofactor>
    <text evidence="6">Binds 1 Mg(2+) ion per monomer.</text>
</comment>
<evidence type="ECO:0000313" key="8">
    <source>
        <dbReference type="EMBL" id="RDH81214.1"/>
    </source>
</evidence>
<evidence type="ECO:0000256" key="1">
    <source>
        <dbReference type="ARBA" id="ARBA00004781"/>
    </source>
</evidence>
<dbReference type="UniPathway" id="UPA00281"/>
<evidence type="ECO:0000256" key="3">
    <source>
        <dbReference type="ARBA" id="ARBA00012929"/>
    </source>
</evidence>
<evidence type="ECO:0000256" key="5">
    <source>
        <dbReference type="ARBA" id="ARBA00048200"/>
    </source>
</evidence>
<dbReference type="NCBIfam" id="TIGR01214">
    <property type="entry name" value="rmlD"/>
    <property type="match status" value="1"/>
</dbReference>
<dbReference type="InterPro" id="IPR036291">
    <property type="entry name" value="NAD(P)-bd_dom_sf"/>
</dbReference>
<dbReference type="UniPathway" id="UPA00124"/>
<reference evidence="8 9" key="1">
    <citation type="journal article" date="2018" name="ISME J.">
        <title>Endosymbiont genomes yield clues of tubeworm success.</title>
        <authorList>
            <person name="Li Y."/>
            <person name="Liles M.R."/>
            <person name="Halanych K.M."/>
        </authorList>
    </citation>
    <scope>NUCLEOTIDE SEQUENCE [LARGE SCALE GENOMIC DNA]</scope>
    <source>
        <strain evidence="8">A1464</strain>
    </source>
</reference>
<evidence type="ECO:0000313" key="9">
    <source>
        <dbReference type="Proteomes" id="UP000254266"/>
    </source>
</evidence>
<organism evidence="8 9">
    <name type="scientific">endosymbiont of Galathealinum brachiosum</name>
    <dbReference type="NCBI Taxonomy" id="2200906"/>
    <lineage>
        <taxon>Bacteria</taxon>
        <taxon>Pseudomonadati</taxon>
        <taxon>Pseudomonadota</taxon>
        <taxon>Gammaproteobacteria</taxon>
        <taxon>sulfur-oxidizing symbionts</taxon>
    </lineage>
</organism>
<name>A0A370DA22_9GAMM</name>
<comment type="catalytic activity">
    <reaction evidence="5 6">
        <text>dTDP-beta-L-rhamnose + NADP(+) = dTDP-4-dehydro-beta-L-rhamnose + NADPH + H(+)</text>
        <dbReference type="Rhea" id="RHEA:21796"/>
        <dbReference type="ChEBI" id="CHEBI:15378"/>
        <dbReference type="ChEBI" id="CHEBI:57510"/>
        <dbReference type="ChEBI" id="CHEBI:57783"/>
        <dbReference type="ChEBI" id="CHEBI:58349"/>
        <dbReference type="ChEBI" id="CHEBI:62830"/>
        <dbReference type="EC" id="1.1.1.133"/>
    </reaction>
</comment>
<comment type="pathway">
    <text evidence="1 6">Carbohydrate biosynthesis; dTDP-L-rhamnose biosynthesis.</text>
</comment>
<dbReference type="Pfam" id="PF04321">
    <property type="entry name" value="RmlD_sub_bind"/>
    <property type="match status" value="1"/>
</dbReference>
<dbReference type="AlphaFoldDB" id="A0A370DA22"/>
<dbReference type="EMBL" id="QFXC01000013">
    <property type="protein sequence ID" value="RDH81214.1"/>
    <property type="molecule type" value="Genomic_DNA"/>
</dbReference>
<dbReference type="GO" id="GO:0019305">
    <property type="term" value="P:dTDP-rhamnose biosynthetic process"/>
    <property type="evidence" value="ECO:0007669"/>
    <property type="project" value="UniProtKB-UniPathway"/>
</dbReference>
<dbReference type="InterPro" id="IPR005913">
    <property type="entry name" value="dTDP_dehydrorham_reduct"/>
</dbReference>
<comment type="function">
    <text evidence="6">Catalyzes the reduction of dTDP-6-deoxy-L-lyxo-4-hexulose to yield dTDP-L-rhamnose.</text>
</comment>
<proteinExistence type="inferred from homology"/>
<feature type="domain" description="RmlD-like substrate binding" evidence="7">
    <location>
        <begin position="4"/>
        <end position="288"/>
    </location>
</feature>
<evidence type="ECO:0000256" key="2">
    <source>
        <dbReference type="ARBA" id="ARBA00010944"/>
    </source>
</evidence>
<sequence length="291" mass="33397">MRKRILVTGANGQLGQSIAKLVSANKDLDFTFVTQKELEFDPLENIDVFFQGKVFDVVVNCAAYTAVDKAETEYELANLVNHLAVKRIAEICKTKDINLIHISTDYVFNGRNFQPYIEADATDPLNVYGKTKLAGEQVLQEINPKGIIIRTSWVYSEFDKNFVNTMLRLGKEKNQINIVSDQVGTPTYARDLAEAILNVIQHSKFEDQTVISNIYHYSNEGVASWYDFTKAIFEFEQINCNVLPIETKKYLTPAKRPLYSLMSKIKIKDIFDIEIPYWKDALERCLKQRKD</sequence>
<dbReference type="Proteomes" id="UP000254266">
    <property type="component" value="Unassembled WGS sequence"/>
</dbReference>
<gene>
    <name evidence="8" type="primary">rfbD</name>
    <name evidence="8" type="ORF">DIZ80_13995</name>
</gene>
<dbReference type="GO" id="GO:0009243">
    <property type="term" value="P:O antigen biosynthetic process"/>
    <property type="evidence" value="ECO:0007669"/>
    <property type="project" value="UniProtKB-UniPathway"/>
</dbReference>
<keyword evidence="6" id="KW-0521">NADP</keyword>
<dbReference type="GO" id="GO:0005829">
    <property type="term" value="C:cytosol"/>
    <property type="evidence" value="ECO:0007669"/>
    <property type="project" value="TreeGrafter"/>
</dbReference>
<comment type="similarity">
    <text evidence="2 6">Belongs to the dTDP-4-dehydrorhamnose reductase family.</text>
</comment>
<keyword evidence="6" id="KW-0560">Oxidoreductase</keyword>
<keyword evidence="9" id="KW-1185">Reference proteome</keyword>
<protein>
    <recommendedName>
        <fullName evidence="4 6">dTDP-4-dehydrorhamnose reductase</fullName>
        <ecNumber evidence="3 6">1.1.1.133</ecNumber>
    </recommendedName>
</protein>
<dbReference type="GO" id="GO:0008831">
    <property type="term" value="F:dTDP-4-dehydrorhamnose reductase activity"/>
    <property type="evidence" value="ECO:0007669"/>
    <property type="project" value="UniProtKB-EC"/>
</dbReference>
<evidence type="ECO:0000256" key="6">
    <source>
        <dbReference type="RuleBase" id="RU364082"/>
    </source>
</evidence>
<dbReference type="CDD" id="cd05254">
    <property type="entry name" value="dTDP_HR_like_SDR_e"/>
    <property type="match status" value="1"/>
</dbReference>
<dbReference type="EC" id="1.1.1.133" evidence="3 6"/>
<evidence type="ECO:0000256" key="4">
    <source>
        <dbReference type="ARBA" id="ARBA00017099"/>
    </source>
</evidence>
<dbReference type="Gene3D" id="3.90.25.10">
    <property type="entry name" value="UDP-galactose 4-epimerase, domain 1"/>
    <property type="match status" value="1"/>
</dbReference>
<dbReference type="SUPFAM" id="SSF51735">
    <property type="entry name" value="NAD(P)-binding Rossmann-fold domains"/>
    <property type="match status" value="1"/>
</dbReference>
<accession>A0A370DA22</accession>
<dbReference type="PANTHER" id="PTHR10491">
    <property type="entry name" value="DTDP-4-DEHYDRORHAMNOSE REDUCTASE"/>
    <property type="match status" value="1"/>
</dbReference>